<feature type="domain" description="Amidase" evidence="1">
    <location>
        <begin position="200"/>
        <end position="290"/>
    </location>
</feature>
<dbReference type="PANTHER" id="PTHR46310:SF7">
    <property type="entry name" value="AMIDASE 1"/>
    <property type="match status" value="1"/>
</dbReference>
<dbReference type="Proteomes" id="UP001301958">
    <property type="component" value="Unassembled WGS sequence"/>
</dbReference>
<name>A0AAN7BS11_9PEZI</name>
<proteinExistence type="predicted"/>
<dbReference type="SUPFAM" id="SSF75304">
    <property type="entry name" value="Amidase signature (AS) enzymes"/>
    <property type="match status" value="1"/>
</dbReference>
<dbReference type="PANTHER" id="PTHR46310">
    <property type="entry name" value="AMIDASE 1"/>
    <property type="match status" value="1"/>
</dbReference>
<evidence type="ECO:0000313" key="3">
    <source>
        <dbReference type="Proteomes" id="UP001301958"/>
    </source>
</evidence>
<dbReference type="Pfam" id="PF01425">
    <property type="entry name" value="Amidase"/>
    <property type="match status" value="1"/>
</dbReference>
<reference evidence="2" key="2">
    <citation type="submission" date="2023-05" db="EMBL/GenBank/DDBJ databases">
        <authorList>
            <consortium name="Lawrence Berkeley National Laboratory"/>
            <person name="Steindorff A."/>
            <person name="Hensen N."/>
            <person name="Bonometti L."/>
            <person name="Westerberg I."/>
            <person name="Brannstrom I.O."/>
            <person name="Guillou S."/>
            <person name="Cros-Aarteil S."/>
            <person name="Calhoun S."/>
            <person name="Haridas S."/>
            <person name="Kuo A."/>
            <person name="Mondo S."/>
            <person name="Pangilinan J."/>
            <person name="Riley R."/>
            <person name="Labutti K."/>
            <person name="Andreopoulos B."/>
            <person name="Lipzen A."/>
            <person name="Chen C."/>
            <person name="Yanf M."/>
            <person name="Daum C."/>
            <person name="Ng V."/>
            <person name="Clum A."/>
            <person name="Ohm R."/>
            <person name="Martin F."/>
            <person name="Silar P."/>
            <person name="Natvig D."/>
            <person name="Lalanne C."/>
            <person name="Gautier V."/>
            <person name="Ament-Velasquez S.L."/>
            <person name="Kruys A."/>
            <person name="Hutchinson M.I."/>
            <person name="Powell A.J."/>
            <person name="Barry K."/>
            <person name="Miller A.N."/>
            <person name="Grigoriev I.V."/>
            <person name="Debuchy R."/>
            <person name="Gladieux P."/>
            <person name="Thoren M.H."/>
            <person name="Johannesson H."/>
        </authorList>
    </citation>
    <scope>NUCLEOTIDE SEQUENCE</scope>
    <source>
        <strain evidence="2">CBS 990.96</strain>
    </source>
</reference>
<dbReference type="Gene3D" id="3.90.1300.10">
    <property type="entry name" value="Amidase signature (AS) domain"/>
    <property type="match status" value="1"/>
</dbReference>
<dbReference type="InterPro" id="IPR036928">
    <property type="entry name" value="AS_sf"/>
</dbReference>
<evidence type="ECO:0000259" key="1">
    <source>
        <dbReference type="Pfam" id="PF01425"/>
    </source>
</evidence>
<keyword evidence="3" id="KW-1185">Reference proteome</keyword>
<reference evidence="2" key="1">
    <citation type="journal article" date="2023" name="Mol. Phylogenet. Evol.">
        <title>Genome-scale phylogeny and comparative genomics of the fungal order Sordariales.</title>
        <authorList>
            <person name="Hensen N."/>
            <person name="Bonometti L."/>
            <person name="Westerberg I."/>
            <person name="Brannstrom I.O."/>
            <person name="Guillou S."/>
            <person name="Cros-Aarteil S."/>
            <person name="Calhoun S."/>
            <person name="Haridas S."/>
            <person name="Kuo A."/>
            <person name="Mondo S."/>
            <person name="Pangilinan J."/>
            <person name="Riley R."/>
            <person name="LaButti K."/>
            <person name="Andreopoulos B."/>
            <person name="Lipzen A."/>
            <person name="Chen C."/>
            <person name="Yan M."/>
            <person name="Daum C."/>
            <person name="Ng V."/>
            <person name="Clum A."/>
            <person name="Steindorff A."/>
            <person name="Ohm R.A."/>
            <person name="Martin F."/>
            <person name="Silar P."/>
            <person name="Natvig D.O."/>
            <person name="Lalanne C."/>
            <person name="Gautier V."/>
            <person name="Ament-Velasquez S.L."/>
            <person name="Kruys A."/>
            <person name="Hutchinson M.I."/>
            <person name="Powell A.J."/>
            <person name="Barry K."/>
            <person name="Miller A.N."/>
            <person name="Grigoriev I.V."/>
            <person name="Debuchy R."/>
            <person name="Gladieux P."/>
            <person name="Hiltunen Thoren M."/>
            <person name="Johannesson H."/>
        </authorList>
    </citation>
    <scope>NUCLEOTIDE SEQUENCE</scope>
    <source>
        <strain evidence="2">CBS 990.96</strain>
    </source>
</reference>
<accession>A0AAN7BS11</accession>
<protein>
    <submittedName>
        <fullName evidence="2">Amidase signature domain-containing protein</fullName>
    </submittedName>
</protein>
<gene>
    <name evidence="2" type="ORF">QBC38DRAFT_508774</name>
</gene>
<sequence length="536" mass="60697">MHHFVLAGTRYVAPSSTAISTRTLMSVFRLPPDETSKIALEWVRSAVERYQADDVFQIAFLETLTNEAKEYLQKLGNKQVVFLHAPSLLPGPYYMVQNQLRDVWRLFNDTHGTWMITLKSQAKPHDRFEGFHFIASNSQFPVFDVRSRIMTTFQTVSPIAGLRVLVKDNIHLKGIRTSQRNKVFYETYPAQEVSAPSLWNPRGDGYQLTGGSSSGSAAAVAAYDFLDIAIGSNTWGSVTRPALWCGVFGLRPTFGAVPSSGIEPFCQIYDIPGLLGRDLKKCRQFAAEWLDAKMLVKEPKPFSSILCPTDFWDIIDAEQQKIAQDFIRTIQATFDVECHDADGQSLLSYIDEATGAQCYDAYQNCHDFRTKYQRKSNKEPYVSPPNQRMWDHARTITKEKRDEGFERLSVYQEWFRKTIFSGDNVNTLVVMPLESVRQRYRDEVPRCKRQLQPGVNALGLAAVLESPVLAVPVSEVAYHSRITGREEKLPFVVAVMGKLGKMWFRNGFSFNGHNVRGFGRGGMATVVQTESSMFQK</sequence>
<organism evidence="2 3">
    <name type="scientific">Podospora fimiseda</name>
    <dbReference type="NCBI Taxonomy" id="252190"/>
    <lineage>
        <taxon>Eukaryota</taxon>
        <taxon>Fungi</taxon>
        <taxon>Dikarya</taxon>
        <taxon>Ascomycota</taxon>
        <taxon>Pezizomycotina</taxon>
        <taxon>Sordariomycetes</taxon>
        <taxon>Sordariomycetidae</taxon>
        <taxon>Sordariales</taxon>
        <taxon>Podosporaceae</taxon>
        <taxon>Podospora</taxon>
    </lineage>
</organism>
<dbReference type="EMBL" id="MU865316">
    <property type="protein sequence ID" value="KAK4228636.1"/>
    <property type="molecule type" value="Genomic_DNA"/>
</dbReference>
<comment type="caution">
    <text evidence="2">The sequence shown here is derived from an EMBL/GenBank/DDBJ whole genome shotgun (WGS) entry which is preliminary data.</text>
</comment>
<evidence type="ECO:0000313" key="2">
    <source>
        <dbReference type="EMBL" id="KAK4228636.1"/>
    </source>
</evidence>
<dbReference type="AlphaFoldDB" id="A0AAN7BS11"/>
<dbReference type="InterPro" id="IPR023631">
    <property type="entry name" value="Amidase_dom"/>
</dbReference>